<protein>
    <submittedName>
        <fullName evidence="2">Uncharacterized protein</fullName>
    </submittedName>
</protein>
<keyword evidence="3" id="KW-1185">Reference proteome</keyword>
<dbReference type="Proteomes" id="UP000058925">
    <property type="component" value="Chromosome"/>
</dbReference>
<keyword evidence="1" id="KW-0812">Transmembrane</keyword>
<feature type="transmembrane region" description="Helical" evidence="1">
    <location>
        <begin position="20"/>
        <end position="42"/>
    </location>
</feature>
<dbReference type="EMBL" id="CP012850">
    <property type="protein sequence ID" value="ALI36287.1"/>
    <property type="molecule type" value="Genomic_DNA"/>
</dbReference>
<evidence type="ECO:0000313" key="3">
    <source>
        <dbReference type="Proteomes" id="UP000058925"/>
    </source>
</evidence>
<organism evidence="2 3">
    <name type="scientific">Candidatus Nitrosocosmicus oleophilus</name>
    <dbReference type="NCBI Taxonomy" id="1353260"/>
    <lineage>
        <taxon>Archaea</taxon>
        <taxon>Nitrososphaerota</taxon>
        <taxon>Nitrososphaeria</taxon>
        <taxon>Nitrososphaerales</taxon>
        <taxon>Nitrososphaeraceae</taxon>
        <taxon>Candidatus Nitrosocosmicus</taxon>
    </lineage>
</organism>
<sequence length="188" mass="19957">MTIKKQASKKNEKVAINRKFGQIIIIPLGAILLISALLVIPLGQDHNAYSQSFNTSSTVNSASSGVDLLNIHPTPSNVKTGNTFELLATVINNSTGSIMLPAGVCDSPLTAFFMANVVIRPDQFQGCTAPSSPFELKQGEKVTVAGPVPGTLYQAIKAGKTPATATVYYLTENMQPSNVTKPFVFTIS</sequence>
<dbReference type="KEGG" id="taa:NMY3_02086"/>
<keyword evidence="1" id="KW-0472">Membrane</keyword>
<evidence type="ECO:0000313" key="2">
    <source>
        <dbReference type="EMBL" id="ALI36287.1"/>
    </source>
</evidence>
<reference evidence="3" key="1">
    <citation type="submission" date="2015-10" db="EMBL/GenBank/DDBJ databases">
        <title>Niche specialization of a soil ammonia-oxidizing archaeon, Candidatus Nitrosocosmicus oleophilus.</title>
        <authorList>
            <person name="Jung M.-Y."/>
            <person name="Rhee S.-K."/>
        </authorList>
    </citation>
    <scope>NUCLEOTIDE SEQUENCE [LARGE SCALE GENOMIC DNA]</scope>
    <source>
        <strain evidence="3">MY3</strain>
    </source>
</reference>
<name>A0A654LZ75_9ARCH</name>
<dbReference type="AlphaFoldDB" id="A0A654LZ75"/>
<gene>
    <name evidence="2" type="ORF">NMY3_02086</name>
</gene>
<evidence type="ECO:0000256" key="1">
    <source>
        <dbReference type="SAM" id="Phobius"/>
    </source>
</evidence>
<keyword evidence="1" id="KW-1133">Transmembrane helix</keyword>
<accession>A0A654LZ75</accession>
<dbReference type="GeneID" id="60422056"/>
<dbReference type="RefSeq" id="WP_196815585.1">
    <property type="nucleotide sequence ID" value="NZ_CP012850.1"/>
</dbReference>
<proteinExistence type="predicted"/>